<reference evidence="4 9" key="3">
    <citation type="submission" date="2019-07" db="EMBL/GenBank/DDBJ databases">
        <title>Whole genome shotgun sequence of Staphylococcus gallinarum NBRC 109767.</title>
        <authorList>
            <person name="Hosoyama A."/>
            <person name="Uohara A."/>
            <person name="Ohji S."/>
            <person name="Ichikawa N."/>
        </authorList>
    </citation>
    <scope>NUCLEOTIDE SEQUENCE [LARGE SCALE GENOMIC DNA]</scope>
    <source>
        <strain evidence="4 9">NBRC 109767</strain>
    </source>
</reference>
<dbReference type="GeneID" id="93844110"/>
<dbReference type="Pfam" id="PF01730">
    <property type="entry name" value="UreF"/>
    <property type="match status" value="1"/>
</dbReference>
<keyword evidence="2 3" id="KW-0143">Chaperone</keyword>
<accession>A0A0D0RJM2</accession>
<dbReference type="PIRSF" id="PIRSF009467">
    <property type="entry name" value="Ureas_acces_UreF"/>
    <property type="match status" value="1"/>
</dbReference>
<dbReference type="PANTHER" id="PTHR33620">
    <property type="entry name" value="UREASE ACCESSORY PROTEIN F"/>
    <property type="match status" value="1"/>
</dbReference>
<evidence type="ECO:0000256" key="1">
    <source>
        <dbReference type="ARBA" id="ARBA00022988"/>
    </source>
</evidence>
<comment type="function">
    <text evidence="3">Required for maturation of urease via the functional incorporation of the urease nickel metallocenter.</text>
</comment>
<name>A0A0D0RJM2_STAGA</name>
<evidence type="ECO:0000313" key="5">
    <source>
        <dbReference type="EMBL" id="RIL43714.1"/>
    </source>
</evidence>
<evidence type="ECO:0000256" key="3">
    <source>
        <dbReference type="HAMAP-Rule" id="MF_01385"/>
    </source>
</evidence>
<dbReference type="GO" id="GO:0005737">
    <property type="term" value="C:cytoplasm"/>
    <property type="evidence" value="ECO:0007669"/>
    <property type="project" value="UniProtKB-SubCell"/>
</dbReference>
<evidence type="ECO:0000313" key="9">
    <source>
        <dbReference type="Proteomes" id="UP000321057"/>
    </source>
</evidence>
<dbReference type="InterPro" id="IPR002639">
    <property type="entry name" value="UreF"/>
</dbReference>
<protein>
    <recommendedName>
        <fullName evidence="3">Urease accessory protein UreF</fullName>
    </recommendedName>
</protein>
<dbReference type="AlphaFoldDB" id="A0A0D0RJM2"/>
<dbReference type="STRING" id="1293.SH09_15065"/>
<comment type="subunit">
    <text evidence="3">UreD, UreF and UreG form a complex that acts as a GTP-hydrolysis-dependent molecular chaperone, activating the urease apoprotein by helping to assemble the nickel containing metallocenter of UreC. The UreE protein probably delivers the nickel.</text>
</comment>
<dbReference type="Proteomes" id="UP000283576">
    <property type="component" value="Unassembled WGS sequence"/>
</dbReference>
<dbReference type="EMBL" id="UHDK01000001">
    <property type="protein sequence ID" value="SUM35103.1"/>
    <property type="molecule type" value="Genomic_DNA"/>
</dbReference>
<evidence type="ECO:0000313" key="6">
    <source>
        <dbReference type="EMBL" id="SUM35103.1"/>
    </source>
</evidence>
<sequence length="229" mass="26614">MIDHANLRLFQFCDSQFPTGAFSHSFGLETYIQRGSVHDETTFQHWLTLFINEQLTYSDGLTMRLVYKALEAQDTEAIIRLDQILFVQSLPRETRQGAKQMGNRMVKLALELYQSEWINWYQQQMKSKQVHLHPAICFTMLGHYFGVPIETIIDYYLYQNVSSLTQNAVRAIPLGQTAGQRIVERMIPIMKETRDYIFTLTENDLGLTAPGLEVNQMEHENVNVRIFIS</sequence>
<comment type="similarity">
    <text evidence="3">Belongs to the UreF family.</text>
</comment>
<dbReference type="Gene3D" id="1.10.4190.10">
    <property type="entry name" value="Urease accessory protein UreF"/>
    <property type="match status" value="1"/>
</dbReference>
<evidence type="ECO:0000313" key="7">
    <source>
        <dbReference type="Proteomes" id="UP000255277"/>
    </source>
</evidence>
<dbReference type="OrthoDB" id="9798772at2"/>
<dbReference type="Proteomes" id="UP000321057">
    <property type="component" value="Unassembled WGS sequence"/>
</dbReference>
<gene>
    <name evidence="3 4" type="primary">ureF</name>
    <name evidence="5" type="ORF">BUZ01_03570</name>
    <name evidence="6" type="ORF">NCTC12195_04632</name>
    <name evidence="4" type="ORF">SGA02_18730</name>
</gene>
<dbReference type="EMBL" id="BKAX01000004">
    <property type="protein sequence ID" value="GEQ06045.1"/>
    <property type="molecule type" value="Genomic_DNA"/>
</dbReference>
<dbReference type="Proteomes" id="UP000255277">
    <property type="component" value="Unassembled WGS sequence"/>
</dbReference>
<dbReference type="GO" id="GO:0016151">
    <property type="term" value="F:nickel cation binding"/>
    <property type="evidence" value="ECO:0007669"/>
    <property type="project" value="UniProtKB-UniRule"/>
</dbReference>
<dbReference type="InterPro" id="IPR038277">
    <property type="entry name" value="UreF_sf"/>
</dbReference>
<dbReference type="HAMAP" id="MF_01385">
    <property type="entry name" value="UreF"/>
    <property type="match status" value="1"/>
</dbReference>
<reference evidence="6 7" key="2">
    <citation type="submission" date="2018-06" db="EMBL/GenBank/DDBJ databases">
        <authorList>
            <consortium name="Pathogen Informatics"/>
            <person name="Doyle S."/>
        </authorList>
    </citation>
    <scope>NUCLEOTIDE SEQUENCE [LARGE SCALE GENOMIC DNA]</scope>
    <source>
        <strain evidence="6 7">NCTC12195</strain>
    </source>
</reference>
<keyword evidence="9" id="KW-1185">Reference proteome</keyword>
<proteinExistence type="inferred from homology"/>
<dbReference type="PANTHER" id="PTHR33620:SF1">
    <property type="entry name" value="UREASE ACCESSORY PROTEIN F"/>
    <property type="match status" value="1"/>
</dbReference>
<comment type="subcellular location">
    <subcellularLocation>
        <location evidence="3">Cytoplasm</location>
    </subcellularLocation>
</comment>
<keyword evidence="3" id="KW-0963">Cytoplasm</keyword>
<evidence type="ECO:0000313" key="8">
    <source>
        <dbReference type="Proteomes" id="UP000283576"/>
    </source>
</evidence>
<reference evidence="5 8" key="1">
    <citation type="journal article" date="2016" name="Front. Microbiol.">
        <title>Comprehensive Phylogenetic Analysis of Bovine Non-aureus Staphylococci Species Based on Whole-Genome Sequencing.</title>
        <authorList>
            <person name="Naushad S."/>
            <person name="Barkema H.W."/>
            <person name="Luby C."/>
            <person name="Condas L.A."/>
            <person name="Nobrega D.B."/>
            <person name="Carson D.A."/>
            <person name="De Buck J."/>
        </authorList>
    </citation>
    <scope>NUCLEOTIDE SEQUENCE [LARGE SCALE GENOMIC DNA]</scope>
    <source>
        <strain evidence="5 8">SNUC 1388</strain>
    </source>
</reference>
<dbReference type="EMBL" id="QXRZ01000002">
    <property type="protein sequence ID" value="RIL43714.1"/>
    <property type="molecule type" value="Genomic_DNA"/>
</dbReference>
<organism evidence="5 8">
    <name type="scientific">Staphylococcus gallinarum</name>
    <dbReference type="NCBI Taxonomy" id="1293"/>
    <lineage>
        <taxon>Bacteria</taxon>
        <taxon>Bacillati</taxon>
        <taxon>Bacillota</taxon>
        <taxon>Bacilli</taxon>
        <taxon>Bacillales</taxon>
        <taxon>Staphylococcaceae</taxon>
        <taxon>Staphylococcus</taxon>
    </lineage>
</organism>
<keyword evidence="1 3" id="KW-0996">Nickel insertion</keyword>
<evidence type="ECO:0000313" key="4">
    <source>
        <dbReference type="EMBL" id="GEQ06045.1"/>
    </source>
</evidence>
<evidence type="ECO:0000256" key="2">
    <source>
        <dbReference type="ARBA" id="ARBA00023186"/>
    </source>
</evidence>
<dbReference type="RefSeq" id="WP_042740407.1">
    <property type="nucleotide sequence ID" value="NZ_BKAX01000004.1"/>
</dbReference>